<keyword evidence="2" id="KW-1185">Reference proteome</keyword>
<dbReference type="AlphaFoldDB" id="A0A1H8VQT5"/>
<gene>
    <name evidence="1" type="ORF">SAMN04490178_11269</name>
</gene>
<name>A0A1H8VQT5_9FIRM</name>
<proteinExistence type="predicted"/>
<accession>A0A1H8VQT5</accession>
<sequence>MDRKEPGTVSIYTIMAELFAALAEEVVTRFGSEGELAVRQAVRNFGEMRGRRIAENARQSGKDNTVANYLPFYDMERSLLFTAESQTGANEVRQCFSKCIFADAWKNLQAERYGLLYCEEIDPAIARGFNSSLQCEHKEYLLKGDTQCTFRFFHDE</sequence>
<dbReference type="EMBL" id="FODY01000012">
    <property type="protein sequence ID" value="SEP17725.1"/>
    <property type="molecule type" value="Genomic_DNA"/>
</dbReference>
<dbReference type="InterPro" id="IPR026002">
    <property type="entry name" value="ATC_hydrolase-like"/>
</dbReference>
<dbReference type="Pfam" id="PF14196">
    <property type="entry name" value="ATC_hydrolase"/>
    <property type="match status" value="1"/>
</dbReference>
<organism evidence="1 2">
    <name type="scientific">Propionispora vibrioides</name>
    <dbReference type="NCBI Taxonomy" id="112903"/>
    <lineage>
        <taxon>Bacteria</taxon>
        <taxon>Bacillati</taxon>
        <taxon>Bacillota</taxon>
        <taxon>Negativicutes</taxon>
        <taxon>Selenomonadales</taxon>
        <taxon>Sporomusaceae</taxon>
        <taxon>Propionispora</taxon>
    </lineage>
</organism>
<reference evidence="1 2" key="1">
    <citation type="submission" date="2016-10" db="EMBL/GenBank/DDBJ databases">
        <authorList>
            <person name="de Groot N.N."/>
        </authorList>
    </citation>
    <scope>NUCLEOTIDE SEQUENCE [LARGE SCALE GENOMIC DNA]</scope>
    <source>
        <strain evidence="1 2">DSM 13305</strain>
    </source>
</reference>
<protein>
    <submittedName>
        <fullName evidence="1">L-2-amino-thiazoline-4-carboxylic acid hydrolase</fullName>
    </submittedName>
</protein>
<evidence type="ECO:0000313" key="2">
    <source>
        <dbReference type="Proteomes" id="UP000198847"/>
    </source>
</evidence>
<dbReference type="GO" id="GO:0016787">
    <property type="term" value="F:hydrolase activity"/>
    <property type="evidence" value="ECO:0007669"/>
    <property type="project" value="UniProtKB-KW"/>
</dbReference>
<dbReference type="RefSeq" id="WP_218140656.1">
    <property type="nucleotide sequence ID" value="NZ_FODY01000012.1"/>
</dbReference>
<keyword evidence="1" id="KW-0378">Hydrolase</keyword>
<dbReference type="STRING" id="112903.SAMN04490178_11269"/>
<dbReference type="Proteomes" id="UP000198847">
    <property type="component" value="Unassembled WGS sequence"/>
</dbReference>
<evidence type="ECO:0000313" key="1">
    <source>
        <dbReference type="EMBL" id="SEP17725.1"/>
    </source>
</evidence>